<protein>
    <submittedName>
        <fullName evidence="1">Uncharacterized protein</fullName>
    </submittedName>
</protein>
<evidence type="ECO:0000313" key="1">
    <source>
        <dbReference type="EMBL" id="WFP10487.1"/>
    </source>
</evidence>
<organism evidence="1 2">
    <name type="scientific">Achromobacter spanius</name>
    <dbReference type="NCBI Taxonomy" id="217203"/>
    <lineage>
        <taxon>Bacteria</taxon>
        <taxon>Pseudomonadati</taxon>
        <taxon>Pseudomonadota</taxon>
        <taxon>Betaproteobacteria</taxon>
        <taxon>Burkholderiales</taxon>
        <taxon>Alcaligenaceae</taxon>
        <taxon>Achromobacter</taxon>
    </lineage>
</organism>
<evidence type="ECO:0000313" key="2">
    <source>
        <dbReference type="Proteomes" id="UP001214170"/>
    </source>
</evidence>
<gene>
    <name evidence="1" type="ORF">P8T11_11685</name>
</gene>
<dbReference type="Proteomes" id="UP001214170">
    <property type="component" value="Chromosome"/>
</dbReference>
<proteinExistence type="predicted"/>
<name>A0ABY8H0I7_9BURK</name>
<reference evidence="1 2" key="1">
    <citation type="submission" date="2023-03" db="EMBL/GenBank/DDBJ databases">
        <title>Achromobacter spanius LIG8.</title>
        <authorList>
            <person name="Shrestha S."/>
        </authorList>
    </citation>
    <scope>NUCLEOTIDE SEQUENCE [LARGE SCALE GENOMIC DNA]</scope>
    <source>
        <strain evidence="1 2">LIG8</strain>
    </source>
</reference>
<keyword evidence="2" id="KW-1185">Reference proteome</keyword>
<dbReference type="RefSeq" id="WP_268081791.1">
    <property type="nucleotide sequence ID" value="NZ_CP106885.1"/>
</dbReference>
<sequence>MTVPEEFYERLRRSLTDLDVNPYRASVVARFVTQCYDVLLCAHHALVQPARWSQFCATRGAKTRRKRVSAAPANISETAITADLSLEAQRLLQERGGTTPLVSGIAIACVVADYTAPSDIATGSSSKRPDLVFFPADPALQLHFAMEAKVIRLATGIANDLLGEAGFGCFVRAIDPYETNGVVGLLGYVEPTQTLAMMEEAERCMRADARFTKVLANNLIINDEGPNHQPRTVLAHIVNAKPKVCIANVLAVELTAR</sequence>
<dbReference type="EMBL" id="CP121261">
    <property type="protein sequence ID" value="WFP10487.1"/>
    <property type="molecule type" value="Genomic_DNA"/>
</dbReference>
<accession>A0ABY8H0I7</accession>